<evidence type="ECO:0000259" key="8">
    <source>
        <dbReference type="PROSITE" id="PS50850"/>
    </source>
</evidence>
<feature type="transmembrane region" description="Helical" evidence="7">
    <location>
        <begin position="335"/>
        <end position="354"/>
    </location>
</feature>
<keyword evidence="5 7" id="KW-1133">Transmembrane helix</keyword>
<gene>
    <name evidence="9" type="ORF">KC717_02830</name>
</gene>
<dbReference type="Pfam" id="PF07690">
    <property type="entry name" value="MFS_1"/>
    <property type="match status" value="1"/>
</dbReference>
<dbReference type="InterPro" id="IPR020846">
    <property type="entry name" value="MFS_dom"/>
</dbReference>
<protein>
    <submittedName>
        <fullName evidence="9">MFS transporter</fullName>
    </submittedName>
</protein>
<proteinExistence type="inferred from homology"/>
<feature type="domain" description="Major facilitator superfamily (MFS) profile" evidence="8">
    <location>
        <begin position="7"/>
        <end position="386"/>
    </location>
</feature>
<evidence type="ECO:0000256" key="6">
    <source>
        <dbReference type="ARBA" id="ARBA00023136"/>
    </source>
</evidence>
<sequence length="390" mass="42649">MLLRDKRYLTIFLIQITEVLGFSLILPFLPLYAEELGASPLLIGVVLASFSLFQFLSAPILGRLSDLYGRKPILIISQISTLLGFLMLGFADTMFLVFLSRAIDGIFGSNFTVTQAYLSDISSKEERSAAFGISGIAFGIGFLFGPAIGGYLVNISFSLPAFLAAGMTILTIILTVTLLRETIKPDPQRTFQVKILDTTQFKKYFKNNYVRTQLLKQFIFTLASFIFITSLALYANRQIGLDSDHIGYVLAYVGLISIIFRGGILRMLIKKFGESLLQNVGFITFTISLLLLAFVNNWIGFICMITLFSISSGLLRPLIIGAISRAGSDKEQGAIIGVSDGLTSVAQIIGPLVGNTLLNYFFPGIIGIAASLISLCAVILVYKESRQTKA</sequence>
<dbReference type="PROSITE" id="PS00216">
    <property type="entry name" value="SUGAR_TRANSPORT_1"/>
    <property type="match status" value="1"/>
</dbReference>
<comment type="caution">
    <text evidence="9">The sequence shown here is derived from an EMBL/GenBank/DDBJ whole genome shotgun (WGS) entry which is preliminary data.</text>
</comment>
<reference evidence="9" key="2">
    <citation type="journal article" date="2021" name="Microbiome">
        <title>Successional dynamics and alternative stable states in a saline activated sludge microbial community over 9 years.</title>
        <authorList>
            <person name="Wang Y."/>
            <person name="Ye J."/>
            <person name="Ju F."/>
            <person name="Liu L."/>
            <person name="Boyd J.A."/>
            <person name="Deng Y."/>
            <person name="Parks D.H."/>
            <person name="Jiang X."/>
            <person name="Yin X."/>
            <person name="Woodcroft B.J."/>
            <person name="Tyson G.W."/>
            <person name="Hugenholtz P."/>
            <person name="Polz M.F."/>
            <person name="Zhang T."/>
        </authorList>
    </citation>
    <scope>NUCLEOTIDE SEQUENCE</scope>
    <source>
        <strain evidence="9">HKST-UBA11</strain>
    </source>
</reference>
<organism evidence="9 10">
    <name type="scientific">Candidatus Dojkabacteria bacterium</name>
    <dbReference type="NCBI Taxonomy" id="2099670"/>
    <lineage>
        <taxon>Bacteria</taxon>
        <taxon>Candidatus Dojkabacteria</taxon>
    </lineage>
</organism>
<dbReference type="GO" id="GO:0016020">
    <property type="term" value="C:membrane"/>
    <property type="evidence" value="ECO:0007669"/>
    <property type="project" value="UniProtKB-SubCell"/>
</dbReference>
<name>A0A955RKN3_9BACT</name>
<feature type="transmembrane region" description="Helical" evidence="7">
    <location>
        <begin position="73"/>
        <end position="91"/>
    </location>
</feature>
<dbReference type="Proteomes" id="UP000754563">
    <property type="component" value="Unassembled WGS sequence"/>
</dbReference>
<dbReference type="CDD" id="cd17330">
    <property type="entry name" value="MFS_SLC46_TetA_like"/>
    <property type="match status" value="1"/>
</dbReference>
<dbReference type="InterPro" id="IPR005829">
    <property type="entry name" value="Sugar_transporter_CS"/>
</dbReference>
<feature type="transmembrane region" description="Helical" evidence="7">
    <location>
        <begin position="41"/>
        <end position="61"/>
    </location>
</feature>
<evidence type="ECO:0000313" key="10">
    <source>
        <dbReference type="Proteomes" id="UP000754563"/>
    </source>
</evidence>
<dbReference type="Gene3D" id="1.20.1250.20">
    <property type="entry name" value="MFS general substrate transporter like domains"/>
    <property type="match status" value="1"/>
</dbReference>
<dbReference type="SUPFAM" id="SSF103473">
    <property type="entry name" value="MFS general substrate transporter"/>
    <property type="match status" value="1"/>
</dbReference>
<feature type="transmembrane region" description="Helical" evidence="7">
    <location>
        <begin position="7"/>
        <end position="29"/>
    </location>
</feature>
<dbReference type="AlphaFoldDB" id="A0A955RKN3"/>
<feature type="transmembrane region" description="Helical" evidence="7">
    <location>
        <begin position="159"/>
        <end position="179"/>
    </location>
</feature>
<reference evidence="9" key="1">
    <citation type="submission" date="2020-04" db="EMBL/GenBank/DDBJ databases">
        <authorList>
            <person name="Zhang T."/>
        </authorList>
    </citation>
    <scope>NUCLEOTIDE SEQUENCE</scope>
    <source>
        <strain evidence="9">HKST-UBA11</strain>
    </source>
</reference>
<feature type="transmembrane region" description="Helical" evidence="7">
    <location>
        <begin position="276"/>
        <end position="293"/>
    </location>
</feature>
<dbReference type="GO" id="GO:0022857">
    <property type="term" value="F:transmembrane transporter activity"/>
    <property type="evidence" value="ECO:0007669"/>
    <property type="project" value="InterPro"/>
</dbReference>
<feature type="transmembrane region" description="Helical" evidence="7">
    <location>
        <begin position="214"/>
        <end position="234"/>
    </location>
</feature>
<feature type="transmembrane region" description="Helical" evidence="7">
    <location>
        <begin position="360"/>
        <end position="382"/>
    </location>
</feature>
<evidence type="ECO:0000256" key="5">
    <source>
        <dbReference type="ARBA" id="ARBA00022989"/>
    </source>
</evidence>
<feature type="transmembrane region" description="Helical" evidence="7">
    <location>
        <begin position="130"/>
        <end position="153"/>
    </location>
</feature>
<evidence type="ECO:0000313" key="9">
    <source>
        <dbReference type="EMBL" id="MCA9385558.1"/>
    </source>
</evidence>
<dbReference type="InterPro" id="IPR001958">
    <property type="entry name" value="Tet-R_TetA/multi-R_MdtG-like"/>
</dbReference>
<keyword evidence="4 7" id="KW-0812">Transmembrane</keyword>
<evidence type="ECO:0000256" key="7">
    <source>
        <dbReference type="SAM" id="Phobius"/>
    </source>
</evidence>
<accession>A0A955RKN3</accession>
<dbReference type="PRINTS" id="PR01035">
    <property type="entry name" value="TCRTETA"/>
</dbReference>
<dbReference type="PANTHER" id="PTHR23504">
    <property type="entry name" value="MAJOR FACILITATOR SUPERFAMILY DOMAIN-CONTAINING PROTEIN 10"/>
    <property type="match status" value="1"/>
</dbReference>
<keyword evidence="6 7" id="KW-0472">Membrane</keyword>
<comment type="similarity">
    <text evidence="2">Belongs to the major facilitator superfamily. TCR/Tet family.</text>
</comment>
<evidence type="ECO:0000256" key="1">
    <source>
        <dbReference type="ARBA" id="ARBA00004141"/>
    </source>
</evidence>
<dbReference type="PROSITE" id="PS50850">
    <property type="entry name" value="MFS"/>
    <property type="match status" value="1"/>
</dbReference>
<comment type="subcellular location">
    <subcellularLocation>
        <location evidence="1">Membrane</location>
        <topology evidence="1">Multi-pass membrane protein</topology>
    </subcellularLocation>
</comment>
<dbReference type="InterPro" id="IPR036259">
    <property type="entry name" value="MFS_trans_sf"/>
</dbReference>
<dbReference type="PANTHER" id="PTHR23504:SF15">
    <property type="entry name" value="MAJOR FACILITATOR SUPERFAMILY (MFS) PROFILE DOMAIN-CONTAINING PROTEIN"/>
    <property type="match status" value="1"/>
</dbReference>
<evidence type="ECO:0000256" key="4">
    <source>
        <dbReference type="ARBA" id="ARBA00022692"/>
    </source>
</evidence>
<keyword evidence="3" id="KW-0813">Transport</keyword>
<feature type="transmembrane region" description="Helical" evidence="7">
    <location>
        <begin position="246"/>
        <end position="264"/>
    </location>
</feature>
<evidence type="ECO:0000256" key="3">
    <source>
        <dbReference type="ARBA" id="ARBA00022448"/>
    </source>
</evidence>
<dbReference type="EMBL" id="JAGQLH010000027">
    <property type="protein sequence ID" value="MCA9385558.1"/>
    <property type="molecule type" value="Genomic_DNA"/>
</dbReference>
<evidence type="ECO:0000256" key="2">
    <source>
        <dbReference type="ARBA" id="ARBA00007520"/>
    </source>
</evidence>
<dbReference type="InterPro" id="IPR011701">
    <property type="entry name" value="MFS"/>
</dbReference>
<feature type="transmembrane region" description="Helical" evidence="7">
    <location>
        <begin position="299"/>
        <end position="323"/>
    </location>
</feature>